<keyword evidence="2" id="KW-1185">Reference proteome</keyword>
<dbReference type="SUPFAM" id="SSF56954">
    <property type="entry name" value="Outer membrane efflux proteins (OEP)"/>
    <property type="match status" value="1"/>
</dbReference>
<organism evidence="1 2">
    <name type="scientific">Arcticibacterium luteifluviistationis</name>
    <dbReference type="NCBI Taxonomy" id="1784714"/>
    <lineage>
        <taxon>Bacteria</taxon>
        <taxon>Pseudomonadati</taxon>
        <taxon>Bacteroidota</taxon>
        <taxon>Cytophagia</taxon>
        <taxon>Cytophagales</taxon>
        <taxon>Leadbetterellaceae</taxon>
        <taxon>Arcticibacterium</taxon>
    </lineage>
</organism>
<protein>
    <submittedName>
        <fullName evidence="1">TolC family protein</fullName>
    </submittedName>
</protein>
<reference evidence="1 2" key="1">
    <citation type="submission" date="2018-05" db="EMBL/GenBank/DDBJ databases">
        <title>Complete genome sequence of Arcticibacterium luteifluviistationis SM1504T, a cytophagaceae bacterium isolated from Arctic surface seawater.</title>
        <authorList>
            <person name="Li Y."/>
            <person name="Qin Q.-L."/>
        </authorList>
    </citation>
    <scope>NUCLEOTIDE SEQUENCE [LARGE SCALE GENOMIC DNA]</scope>
    <source>
        <strain evidence="1 2">SM1504</strain>
    </source>
</reference>
<dbReference type="EMBL" id="CP029480">
    <property type="protein sequence ID" value="AWV98497.1"/>
    <property type="molecule type" value="Genomic_DNA"/>
</dbReference>
<dbReference type="AlphaFoldDB" id="A0A2Z4GBC0"/>
<accession>A0A2Z4GBC0</accession>
<dbReference type="Proteomes" id="UP000249873">
    <property type="component" value="Chromosome"/>
</dbReference>
<sequence>MYKHIVFAICGCLFFINGFSQSSSIEKLLEEIEQNNTELKGYQSYINSQQLENKSINNLPDPQFSGFYLPFGKKTTGDYTEFQISQSFEYPTVYAARDKWNLSKTEQLESAFAKRRQELLLKAKNILIELAFFQKQRAIESERRTQSKRVFDQIQELFDSEQVGILDLNKAKIAWMQEQFIVEQIDSDIQIEMSKLKTLNGGNPIESISSQITLPTEIGTIENLWNDKLTSDPRFEELKANETASLLKIKLEKSKTLPNMAFGLNYQGVRGSNYSGFYGGISIPLWNSKYKVEAAEANHNYQQSNTQIITSSLHAEFQENYIRYEVMLEKYNEYKTVMGDLNSESLLFEAYKLGEYSFMEYYLELQFYRNASDKMLQMEKELHIQQAQLLKHQL</sequence>
<proteinExistence type="predicted"/>
<evidence type="ECO:0000313" key="2">
    <source>
        <dbReference type="Proteomes" id="UP000249873"/>
    </source>
</evidence>
<evidence type="ECO:0000313" key="1">
    <source>
        <dbReference type="EMBL" id="AWV98497.1"/>
    </source>
</evidence>
<dbReference type="GO" id="GO:0015562">
    <property type="term" value="F:efflux transmembrane transporter activity"/>
    <property type="evidence" value="ECO:0007669"/>
    <property type="project" value="InterPro"/>
</dbReference>
<dbReference type="OrthoDB" id="712316at2"/>
<dbReference type="Gene3D" id="1.20.1600.10">
    <property type="entry name" value="Outer membrane efflux proteins (OEP)"/>
    <property type="match status" value="1"/>
</dbReference>
<dbReference type="RefSeq" id="WP_111371690.1">
    <property type="nucleotide sequence ID" value="NZ_CP029480.1"/>
</dbReference>
<gene>
    <name evidence="1" type="ORF">DJ013_10065</name>
</gene>
<name>A0A2Z4GBC0_9BACT</name>
<dbReference type="KEGG" id="als:DJ013_10065"/>